<protein>
    <submittedName>
        <fullName evidence="2">Glycoside hydrolase family 88 protein</fullName>
    </submittedName>
</protein>
<evidence type="ECO:0000313" key="2">
    <source>
        <dbReference type="EMBL" id="HJC23816.1"/>
    </source>
</evidence>
<dbReference type="InterPro" id="IPR008928">
    <property type="entry name" value="6-hairpin_glycosidase_sf"/>
</dbReference>
<dbReference type="GO" id="GO:0016787">
    <property type="term" value="F:hydrolase activity"/>
    <property type="evidence" value="ECO:0007669"/>
    <property type="project" value="UniProtKB-KW"/>
</dbReference>
<sequence>MSATNKLEKVKTALLSMQRHSWEQGVAAHAFLDLGETGTVIALARSAVLRQKEDGRSAVMGSSNAVTDPCAPGEAIAEAWRLTKDPLFKASLDRLLDWALHKAPRTSCGVVCHVLQEKQVWADSCYMLPPFLAAAGHMREAVEQMEGYHRLLCDSQTGLFRHIWNEDKGCFDRADYWGGGNGWAAAAMARLLHRIPKEEKELRRRLLSMELPLLDALRGVVRPDGLSHDILDRPDSFVEVNFSQMYAYALFTGIADGWLAAKYLPFAQKLRSAANEHVDAYGFVRQVCGAPDFCRPGISPEGQAFYLLMEAAAARCGL</sequence>
<name>A0A9D2NE63_9FIRM</name>
<gene>
    <name evidence="2" type="ORF">H9761_08940</name>
</gene>
<dbReference type="GO" id="GO:0005975">
    <property type="term" value="P:carbohydrate metabolic process"/>
    <property type="evidence" value="ECO:0007669"/>
    <property type="project" value="InterPro"/>
</dbReference>
<dbReference type="SUPFAM" id="SSF48208">
    <property type="entry name" value="Six-hairpin glycosidases"/>
    <property type="match status" value="1"/>
</dbReference>
<dbReference type="AlphaFoldDB" id="A0A9D2NE63"/>
<dbReference type="PANTHER" id="PTHR33886">
    <property type="entry name" value="UNSATURATED RHAMNOGALACTURONAN HYDROLASE (EUROFUNG)"/>
    <property type="match status" value="1"/>
</dbReference>
<evidence type="ECO:0000313" key="3">
    <source>
        <dbReference type="Proteomes" id="UP000823891"/>
    </source>
</evidence>
<reference evidence="2" key="2">
    <citation type="submission" date="2021-04" db="EMBL/GenBank/DDBJ databases">
        <authorList>
            <person name="Gilroy R."/>
        </authorList>
    </citation>
    <scope>NUCLEOTIDE SEQUENCE</scope>
    <source>
        <strain evidence="2">USAMLcec2-132</strain>
    </source>
</reference>
<keyword evidence="1 2" id="KW-0378">Hydrolase</keyword>
<dbReference type="Pfam" id="PF07470">
    <property type="entry name" value="Glyco_hydro_88"/>
    <property type="match status" value="1"/>
</dbReference>
<evidence type="ECO:0000256" key="1">
    <source>
        <dbReference type="ARBA" id="ARBA00022801"/>
    </source>
</evidence>
<accession>A0A9D2NE63</accession>
<proteinExistence type="predicted"/>
<comment type="caution">
    <text evidence="2">The sequence shown here is derived from an EMBL/GenBank/DDBJ whole genome shotgun (WGS) entry which is preliminary data.</text>
</comment>
<reference evidence="2" key="1">
    <citation type="journal article" date="2021" name="PeerJ">
        <title>Extensive microbial diversity within the chicken gut microbiome revealed by metagenomics and culture.</title>
        <authorList>
            <person name="Gilroy R."/>
            <person name="Ravi A."/>
            <person name="Getino M."/>
            <person name="Pursley I."/>
            <person name="Horton D.L."/>
            <person name="Alikhan N.F."/>
            <person name="Baker D."/>
            <person name="Gharbi K."/>
            <person name="Hall N."/>
            <person name="Watson M."/>
            <person name="Adriaenssens E.M."/>
            <person name="Foster-Nyarko E."/>
            <person name="Jarju S."/>
            <person name="Secka A."/>
            <person name="Antonio M."/>
            <person name="Oren A."/>
            <person name="Chaudhuri R.R."/>
            <person name="La Ragione R."/>
            <person name="Hildebrand F."/>
            <person name="Pallen M.J."/>
        </authorList>
    </citation>
    <scope>NUCLEOTIDE SEQUENCE</scope>
    <source>
        <strain evidence="2">USAMLcec2-132</strain>
    </source>
</reference>
<dbReference type="Proteomes" id="UP000823891">
    <property type="component" value="Unassembled WGS sequence"/>
</dbReference>
<dbReference type="PANTHER" id="PTHR33886:SF8">
    <property type="entry name" value="UNSATURATED RHAMNOGALACTURONAN HYDROLASE (EUROFUNG)"/>
    <property type="match status" value="1"/>
</dbReference>
<dbReference type="EMBL" id="DWWS01000031">
    <property type="protein sequence ID" value="HJC23816.1"/>
    <property type="molecule type" value="Genomic_DNA"/>
</dbReference>
<dbReference type="InterPro" id="IPR010905">
    <property type="entry name" value="Glyco_hydro_88"/>
</dbReference>
<dbReference type="InterPro" id="IPR052043">
    <property type="entry name" value="PolySaccharide_Degr_Enz"/>
</dbReference>
<organism evidence="2 3">
    <name type="scientific">Candidatus Eisenbergiella merdavium</name>
    <dbReference type="NCBI Taxonomy" id="2838551"/>
    <lineage>
        <taxon>Bacteria</taxon>
        <taxon>Bacillati</taxon>
        <taxon>Bacillota</taxon>
        <taxon>Clostridia</taxon>
        <taxon>Lachnospirales</taxon>
        <taxon>Lachnospiraceae</taxon>
        <taxon>Eisenbergiella</taxon>
    </lineage>
</organism>
<dbReference type="Gene3D" id="1.50.10.10">
    <property type="match status" value="1"/>
</dbReference>
<dbReference type="InterPro" id="IPR012341">
    <property type="entry name" value="6hp_glycosidase-like_sf"/>
</dbReference>